<organism evidence="13 14">
    <name type="scientific">Allacma fusca</name>
    <dbReference type="NCBI Taxonomy" id="39272"/>
    <lineage>
        <taxon>Eukaryota</taxon>
        <taxon>Metazoa</taxon>
        <taxon>Ecdysozoa</taxon>
        <taxon>Arthropoda</taxon>
        <taxon>Hexapoda</taxon>
        <taxon>Collembola</taxon>
        <taxon>Symphypleona</taxon>
        <taxon>Sminthuridae</taxon>
        <taxon>Allacma</taxon>
    </lineage>
</organism>
<dbReference type="GO" id="GO:0005829">
    <property type="term" value="C:cytosol"/>
    <property type="evidence" value="ECO:0007669"/>
    <property type="project" value="TreeGrafter"/>
</dbReference>
<feature type="domain" description="PurE" evidence="12">
    <location>
        <begin position="260"/>
        <end position="407"/>
    </location>
</feature>
<evidence type="ECO:0000313" key="13">
    <source>
        <dbReference type="EMBL" id="CAG7825532.1"/>
    </source>
</evidence>
<dbReference type="UniPathway" id="UPA00074">
    <property type="reaction ID" value="UER00130"/>
</dbReference>
<dbReference type="InterPro" id="IPR028923">
    <property type="entry name" value="SAICAR_synt/ADE2_N"/>
</dbReference>
<dbReference type="EMBL" id="CAJVCH010536650">
    <property type="protein sequence ID" value="CAG7825532.1"/>
    <property type="molecule type" value="Genomic_DNA"/>
</dbReference>
<sequence length="417" mass="45868">MADLTPGKLVIEGKTKQILDLPKLPGTVLVQSKDRITAGDGVRQHDMAGKAAISNATTCKVFELLNTVGVKTHFVKRASETAFVAKKCEMVPIEWVTRRVATGSFLRRNVGVKEGFRFNPPKQETFFKDDANHDPQWSEEQLISNELKVGGITIGKDEVDFMTRTTLVVFEVLERAWASIDCALIDMKIEFGVYEGEIMVADVVDSDSWRLWPSGDKRLMKDKQVYRDLKAVTQEALEEVKSNFRWIAERLESLLPAPKALVVVLMGSPSDEEHCKKIAKTCRDLGVPCQMRVTSAHKGTGETLAVLAQYEGSGVPTVFIAVAGRSNGLGPVLSGNSSYPVINCPPVKAENALKDIWSSLDVPSGLGCTTVIYPEAAGLAAAQILGLHDHVIWSRLRVRSLNNFLSLKAADKKTREF</sequence>
<dbReference type="GO" id="GO:0005524">
    <property type="term" value="F:ATP binding"/>
    <property type="evidence" value="ECO:0007669"/>
    <property type="project" value="UniProtKB-KW"/>
</dbReference>
<evidence type="ECO:0000256" key="5">
    <source>
        <dbReference type="ARBA" id="ARBA00022598"/>
    </source>
</evidence>
<keyword evidence="11" id="KW-0511">Multifunctional enzyme</keyword>
<evidence type="ECO:0000256" key="1">
    <source>
        <dbReference type="ARBA" id="ARBA00004672"/>
    </source>
</evidence>
<comment type="similarity">
    <text evidence="3">In the C-terminal section; belongs to the AIR carboxylase family. Class II subfamily.</text>
</comment>
<evidence type="ECO:0000256" key="9">
    <source>
        <dbReference type="ARBA" id="ARBA00022840"/>
    </source>
</evidence>
<keyword evidence="10" id="KW-0456">Lyase</keyword>
<dbReference type="CDD" id="cd01416">
    <property type="entry name" value="SAICAR_synt_Ade5"/>
    <property type="match status" value="1"/>
</dbReference>
<dbReference type="GO" id="GO:0016831">
    <property type="term" value="F:carboxy-lyase activity"/>
    <property type="evidence" value="ECO:0007669"/>
    <property type="project" value="UniProtKB-KW"/>
</dbReference>
<comment type="similarity">
    <text evidence="4">In the N-terminal section; belongs to the SAICAR synthetase family.</text>
</comment>
<dbReference type="PROSITE" id="PS01058">
    <property type="entry name" value="SAICAR_SYNTHETASE_2"/>
    <property type="match status" value="1"/>
</dbReference>
<dbReference type="InterPro" id="IPR018236">
    <property type="entry name" value="SAICAR_synthetase_CS"/>
</dbReference>
<evidence type="ECO:0000256" key="10">
    <source>
        <dbReference type="ARBA" id="ARBA00023239"/>
    </source>
</evidence>
<comment type="caution">
    <text evidence="13">The sequence shown here is derived from an EMBL/GenBank/DDBJ whole genome shotgun (WGS) entry which is preliminary data.</text>
</comment>
<dbReference type="InterPro" id="IPR033626">
    <property type="entry name" value="PurE_classII"/>
</dbReference>
<keyword evidence="6" id="KW-0547">Nucleotide-binding</keyword>
<dbReference type="Pfam" id="PF01259">
    <property type="entry name" value="SAICAR_synt"/>
    <property type="match status" value="1"/>
</dbReference>
<evidence type="ECO:0000256" key="6">
    <source>
        <dbReference type="ARBA" id="ARBA00022741"/>
    </source>
</evidence>
<dbReference type="FunFam" id="3.40.50.1970:FF:000006">
    <property type="entry name" value="Probable multifunctional protein ADE2"/>
    <property type="match status" value="1"/>
</dbReference>
<keyword evidence="5" id="KW-0436">Ligase</keyword>
<evidence type="ECO:0000256" key="8">
    <source>
        <dbReference type="ARBA" id="ARBA00022793"/>
    </source>
</evidence>
<keyword evidence="14" id="KW-1185">Reference proteome</keyword>
<dbReference type="GO" id="GO:0006189">
    <property type="term" value="P:'de novo' IMP biosynthetic process"/>
    <property type="evidence" value="ECO:0007669"/>
    <property type="project" value="UniProtKB-UniPathway"/>
</dbReference>
<dbReference type="PANTHER" id="PTHR43599:SF3">
    <property type="entry name" value="SI:DKEY-6E2.2"/>
    <property type="match status" value="1"/>
</dbReference>
<keyword evidence="8" id="KW-0210">Decarboxylase</keyword>
<dbReference type="AlphaFoldDB" id="A0A8J2L4R0"/>
<evidence type="ECO:0000259" key="12">
    <source>
        <dbReference type="SMART" id="SM01001"/>
    </source>
</evidence>
<dbReference type="GO" id="GO:0004639">
    <property type="term" value="F:phosphoribosylaminoimidazolesuccinocarboxamide synthase activity"/>
    <property type="evidence" value="ECO:0007669"/>
    <property type="project" value="InterPro"/>
</dbReference>
<evidence type="ECO:0000256" key="2">
    <source>
        <dbReference type="ARBA" id="ARBA00004747"/>
    </source>
</evidence>
<evidence type="ECO:0000256" key="4">
    <source>
        <dbReference type="ARBA" id="ARBA00011020"/>
    </source>
</evidence>
<evidence type="ECO:0000256" key="11">
    <source>
        <dbReference type="ARBA" id="ARBA00023268"/>
    </source>
</evidence>
<dbReference type="SMART" id="SM01001">
    <property type="entry name" value="AIRC"/>
    <property type="match status" value="1"/>
</dbReference>
<dbReference type="HAMAP" id="MF_02045">
    <property type="entry name" value="PurE_classII"/>
    <property type="match status" value="1"/>
</dbReference>
<dbReference type="Proteomes" id="UP000708208">
    <property type="component" value="Unassembled WGS sequence"/>
</dbReference>
<dbReference type="HAMAP" id="MF_00137">
    <property type="entry name" value="SAICAR_synth"/>
    <property type="match status" value="1"/>
</dbReference>
<dbReference type="FunFam" id="3.30.470.20:FF:000020">
    <property type="entry name" value="Probable multifunctional protein ADE2"/>
    <property type="match status" value="1"/>
</dbReference>
<name>A0A8J2L4R0_9HEXA</name>
<comment type="pathway">
    <text evidence="1">Purine metabolism; IMP biosynthesis via de novo pathway; 5-amino-1-(5-phospho-D-ribosyl)imidazole-4-carboxamide from 5-amino-1-(5-phospho-D-ribosyl)imidazole-4-carboxylate: step 1/2.</text>
</comment>
<comment type="pathway">
    <text evidence="2">Purine metabolism; IMP biosynthesis via de novo pathway; 5-amino-1-(5-phospho-D-ribosyl)imidazole-4-carboxylate from 5-amino-1-(5-phospho-D-ribosyl)imidazole (carboxylase route): step 1/1.</text>
</comment>
<dbReference type="PANTHER" id="PTHR43599">
    <property type="entry name" value="MULTIFUNCTIONAL PROTEIN ADE2"/>
    <property type="match status" value="1"/>
</dbReference>
<evidence type="ECO:0000256" key="3">
    <source>
        <dbReference type="ARBA" id="ARBA00010478"/>
    </source>
</evidence>
<keyword evidence="7" id="KW-0658">Purine biosynthesis</keyword>
<dbReference type="PROSITE" id="PS01057">
    <property type="entry name" value="SAICAR_SYNTHETASE_1"/>
    <property type="match status" value="1"/>
</dbReference>
<proteinExistence type="inferred from homology"/>
<protein>
    <recommendedName>
        <fullName evidence="12">PurE domain-containing protein</fullName>
    </recommendedName>
</protein>
<dbReference type="Pfam" id="PF00731">
    <property type="entry name" value="AIRC"/>
    <property type="match status" value="1"/>
</dbReference>
<dbReference type="OrthoDB" id="9991235at2759"/>
<gene>
    <name evidence="13" type="ORF">AFUS01_LOCUS35636</name>
</gene>
<evidence type="ECO:0000313" key="14">
    <source>
        <dbReference type="Proteomes" id="UP000708208"/>
    </source>
</evidence>
<reference evidence="13" key="1">
    <citation type="submission" date="2021-06" db="EMBL/GenBank/DDBJ databases">
        <authorList>
            <person name="Hodson N. C."/>
            <person name="Mongue J. A."/>
            <person name="Jaron S. K."/>
        </authorList>
    </citation>
    <scope>NUCLEOTIDE SEQUENCE</scope>
</reference>
<evidence type="ECO:0000256" key="7">
    <source>
        <dbReference type="ARBA" id="ARBA00022755"/>
    </source>
</evidence>
<dbReference type="InterPro" id="IPR050089">
    <property type="entry name" value="SAICAR_synthetase"/>
</dbReference>
<accession>A0A8J2L4R0</accession>
<keyword evidence="9" id="KW-0067">ATP-binding</keyword>
<dbReference type="InterPro" id="IPR000031">
    <property type="entry name" value="PurE_dom"/>
</dbReference>
<dbReference type="FunFam" id="3.30.200.20:FF:000183">
    <property type="entry name" value="Probable multifunctional protein ADE2"/>
    <property type="match status" value="1"/>
</dbReference>